<name>A0A833R1X7_9POAL</name>
<keyword evidence="1" id="KW-0378">Hydrolase</keyword>
<proteinExistence type="predicted"/>
<evidence type="ECO:0000313" key="1">
    <source>
        <dbReference type="EMBL" id="KAF3331741.1"/>
    </source>
</evidence>
<dbReference type="GO" id="GO:0004386">
    <property type="term" value="F:helicase activity"/>
    <property type="evidence" value="ECO:0007669"/>
    <property type="project" value="UniProtKB-KW"/>
</dbReference>
<dbReference type="EMBL" id="SWLB01000012">
    <property type="protein sequence ID" value="KAF3331741.1"/>
    <property type="molecule type" value="Genomic_DNA"/>
</dbReference>
<keyword evidence="1" id="KW-0067">ATP-binding</keyword>
<reference evidence="1" key="1">
    <citation type="submission" date="2020-01" db="EMBL/GenBank/DDBJ databases">
        <title>Genome sequence of Kobresia littledalei, the first chromosome-level genome in the family Cyperaceae.</title>
        <authorList>
            <person name="Qu G."/>
        </authorList>
    </citation>
    <scope>NUCLEOTIDE SEQUENCE</scope>
    <source>
        <strain evidence="1">C.B.Clarke</strain>
        <tissue evidence="1">Leaf</tissue>
    </source>
</reference>
<keyword evidence="2" id="KW-1185">Reference proteome</keyword>
<dbReference type="AlphaFoldDB" id="A0A833R1X7"/>
<gene>
    <name evidence="1" type="ORF">FCM35_KLT03147</name>
</gene>
<protein>
    <submittedName>
        <fullName evidence="1">ATP-dependent RNA helicase SUPV3L1</fullName>
    </submittedName>
</protein>
<evidence type="ECO:0000313" key="2">
    <source>
        <dbReference type="Proteomes" id="UP000623129"/>
    </source>
</evidence>
<dbReference type="OrthoDB" id="6692397at2759"/>
<keyword evidence="1" id="KW-0347">Helicase</keyword>
<dbReference type="Proteomes" id="UP000623129">
    <property type="component" value="Unassembled WGS sequence"/>
</dbReference>
<keyword evidence="1" id="KW-0547">Nucleotide-binding</keyword>
<organism evidence="1 2">
    <name type="scientific">Carex littledalei</name>
    <dbReference type="NCBI Taxonomy" id="544730"/>
    <lineage>
        <taxon>Eukaryota</taxon>
        <taxon>Viridiplantae</taxon>
        <taxon>Streptophyta</taxon>
        <taxon>Embryophyta</taxon>
        <taxon>Tracheophyta</taxon>
        <taxon>Spermatophyta</taxon>
        <taxon>Magnoliopsida</taxon>
        <taxon>Liliopsida</taxon>
        <taxon>Poales</taxon>
        <taxon>Cyperaceae</taxon>
        <taxon>Cyperoideae</taxon>
        <taxon>Cariceae</taxon>
        <taxon>Carex</taxon>
        <taxon>Carex subgen. Euthyceras</taxon>
    </lineage>
</organism>
<accession>A0A833R1X7</accession>
<comment type="caution">
    <text evidence="1">The sequence shown here is derived from an EMBL/GenBank/DDBJ whole genome shotgun (WGS) entry which is preliminary data.</text>
</comment>
<sequence length="106" mass="12473">MAELESESAVHRFLFSNFAVFCLNELQDDLKIFKKLMETADLTKPHTWYPFDRPVKRKVNEEASDNDDIKTTRHFWLTSEADEELEGKEGKKNWTKVDPNCIHLDV</sequence>